<keyword evidence="4" id="KW-1185">Reference proteome</keyword>
<dbReference type="InterPro" id="IPR051425">
    <property type="entry name" value="Formin_Homology"/>
</dbReference>
<dbReference type="GeneTree" id="ENSGT00940000157801"/>
<evidence type="ECO:0000256" key="1">
    <source>
        <dbReference type="SAM" id="MobiDB-lite"/>
    </source>
</evidence>
<dbReference type="Pfam" id="PF02181">
    <property type="entry name" value="FH2"/>
    <property type="match status" value="1"/>
</dbReference>
<dbReference type="PROSITE" id="PS51444">
    <property type="entry name" value="FH2"/>
    <property type="match status" value="1"/>
</dbReference>
<evidence type="ECO:0000313" key="4">
    <source>
        <dbReference type="Proteomes" id="UP000314986"/>
    </source>
</evidence>
<dbReference type="Ensembl" id="ENSCMIT00000042163.1">
    <property type="protein sequence ID" value="ENSCMIP00000041570.1"/>
    <property type="gene ID" value="ENSCMIG00000017327.1"/>
</dbReference>
<reference evidence="3" key="4">
    <citation type="submission" date="2025-08" db="UniProtKB">
        <authorList>
            <consortium name="Ensembl"/>
        </authorList>
    </citation>
    <scope>IDENTIFICATION</scope>
</reference>
<reference evidence="4" key="1">
    <citation type="journal article" date="2006" name="Science">
        <title>Ancient noncoding elements conserved in the human genome.</title>
        <authorList>
            <person name="Venkatesh B."/>
            <person name="Kirkness E.F."/>
            <person name="Loh Y.H."/>
            <person name="Halpern A.L."/>
            <person name="Lee A.P."/>
            <person name="Johnson J."/>
            <person name="Dandona N."/>
            <person name="Viswanathan L.D."/>
            <person name="Tay A."/>
            <person name="Venter J.C."/>
            <person name="Strausberg R.L."/>
            <person name="Brenner S."/>
        </authorList>
    </citation>
    <scope>NUCLEOTIDE SEQUENCE [LARGE SCALE GENOMIC DNA]</scope>
</reference>
<feature type="region of interest" description="Disordered" evidence="1">
    <location>
        <begin position="88"/>
        <end position="110"/>
    </location>
</feature>
<proteinExistence type="predicted"/>
<dbReference type="GO" id="GO:0048715">
    <property type="term" value="P:negative regulation of oligodendrocyte differentiation"/>
    <property type="evidence" value="ECO:0007669"/>
    <property type="project" value="TreeGrafter"/>
</dbReference>
<dbReference type="Gene3D" id="1.20.58.2220">
    <property type="entry name" value="Formin, FH2 domain"/>
    <property type="match status" value="1"/>
</dbReference>
<dbReference type="InterPro" id="IPR015425">
    <property type="entry name" value="FH2_Formin"/>
</dbReference>
<dbReference type="SUPFAM" id="SSF101447">
    <property type="entry name" value="Formin homology 2 domain (FH2 domain)"/>
    <property type="match status" value="1"/>
</dbReference>
<protein>
    <submittedName>
        <fullName evidence="3">Disheveled-associated activator of morphogenesis 2-like</fullName>
    </submittedName>
</protein>
<sequence length="110" mass="12984">MGAGELDYQKGHVRDPRDRFVSVMNDFITVASFSFSEMEDLLSEAKHKYIKTLKHFGEDEAKMQPDEFFGIFDTFLQSFNEAKQDLENMRRKKEEEERRARMEAMVRGCC</sequence>
<dbReference type="GO" id="GO:2000050">
    <property type="term" value="P:regulation of non-canonical Wnt signaling pathway"/>
    <property type="evidence" value="ECO:0007669"/>
    <property type="project" value="TreeGrafter"/>
</dbReference>
<name>A0A4W3KA73_CALMI</name>
<accession>A0A4W3KA73</accession>
<feature type="compositionally biased region" description="Basic and acidic residues" evidence="1">
    <location>
        <begin position="88"/>
        <end position="104"/>
    </location>
</feature>
<reference evidence="3" key="5">
    <citation type="submission" date="2025-09" db="UniProtKB">
        <authorList>
            <consortium name="Ensembl"/>
        </authorList>
    </citation>
    <scope>IDENTIFICATION</scope>
</reference>
<dbReference type="PANTHER" id="PTHR45725">
    <property type="entry name" value="FORMIN HOMOLOGY 2 FAMILY MEMBER"/>
    <property type="match status" value="1"/>
</dbReference>
<organism evidence="3 4">
    <name type="scientific">Callorhinchus milii</name>
    <name type="common">Ghost shark</name>
    <dbReference type="NCBI Taxonomy" id="7868"/>
    <lineage>
        <taxon>Eukaryota</taxon>
        <taxon>Metazoa</taxon>
        <taxon>Chordata</taxon>
        <taxon>Craniata</taxon>
        <taxon>Vertebrata</taxon>
        <taxon>Chondrichthyes</taxon>
        <taxon>Holocephali</taxon>
        <taxon>Chimaeriformes</taxon>
        <taxon>Callorhinchidae</taxon>
        <taxon>Callorhinchus</taxon>
    </lineage>
</organism>
<reference evidence="4" key="2">
    <citation type="journal article" date="2007" name="PLoS Biol.">
        <title>Survey sequencing and comparative analysis of the elephant shark (Callorhinchus milii) genome.</title>
        <authorList>
            <person name="Venkatesh B."/>
            <person name="Kirkness E.F."/>
            <person name="Loh Y.H."/>
            <person name="Halpern A.L."/>
            <person name="Lee A.P."/>
            <person name="Johnson J."/>
            <person name="Dandona N."/>
            <person name="Viswanathan L.D."/>
            <person name="Tay A."/>
            <person name="Venter J.C."/>
            <person name="Strausberg R.L."/>
            <person name="Brenner S."/>
        </authorList>
    </citation>
    <scope>NUCLEOTIDE SEQUENCE [LARGE SCALE GENOMIC DNA]</scope>
</reference>
<reference evidence="4" key="3">
    <citation type="journal article" date="2014" name="Nature">
        <title>Elephant shark genome provides unique insights into gnathostome evolution.</title>
        <authorList>
            <consortium name="International Elephant Shark Genome Sequencing Consortium"/>
            <person name="Venkatesh B."/>
            <person name="Lee A.P."/>
            <person name="Ravi V."/>
            <person name="Maurya A.K."/>
            <person name="Lian M.M."/>
            <person name="Swann J.B."/>
            <person name="Ohta Y."/>
            <person name="Flajnik M.F."/>
            <person name="Sutoh Y."/>
            <person name="Kasahara M."/>
            <person name="Hoon S."/>
            <person name="Gangu V."/>
            <person name="Roy S.W."/>
            <person name="Irimia M."/>
            <person name="Korzh V."/>
            <person name="Kondrychyn I."/>
            <person name="Lim Z.W."/>
            <person name="Tay B.H."/>
            <person name="Tohari S."/>
            <person name="Kong K.W."/>
            <person name="Ho S."/>
            <person name="Lorente-Galdos B."/>
            <person name="Quilez J."/>
            <person name="Marques-Bonet T."/>
            <person name="Raney B.J."/>
            <person name="Ingham P.W."/>
            <person name="Tay A."/>
            <person name="Hillier L.W."/>
            <person name="Minx P."/>
            <person name="Boehm T."/>
            <person name="Wilson R.K."/>
            <person name="Brenner S."/>
            <person name="Warren W.C."/>
        </authorList>
    </citation>
    <scope>NUCLEOTIDE SEQUENCE [LARGE SCALE GENOMIC DNA]</scope>
</reference>
<evidence type="ECO:0000259" key="2">
    <source>
        <dbReference type="PROSITE" id="PS51444"/>
    </source>
</evidence>
<dbReference type="InterPro" id="IPR042201">
    <property type="entry name" value="FH2_Formin_sf"/>
</dbReference>
<evidence type="ECO:0000313" key="3">
    <source>
        <dbReference type="Ensembl" id="ENSCMIP00000041570.1"/>
    </source>
</evidence>
<dbReference type="AlphaFoldDB" id="A0A4W3KA73"/>
<dbReference type="Proteomes" id="UP000314986">
    <property type="component" value="Unassembled WGS sequence"/>
</dbReference>
<dbReference type="PANTHER" id="PTHR45725:SF7">
    <property type="entry name" value="DISHEVELED-ASSOCIATED ACTIVATOR OF MORPHOGENESIS 2"/>
    <property type="match status" value="1"/>
</dbReference>
<feature type="domain" description="FH2" evidence="2">
    <location>
        <begin position="1"/>
        <end position="105"/>
    </location>
</feature>
<dbReference type="GO" id="GO:0090263">
    <property type="term" value="P:positive regulation of canonical Wnt signaling pathway"/>
    <property type="evidence" value="ECO:0007669"/>
    <property type="project" value="TreeGrafter"/>
</dbReference>